<protein>
    <submittedName>
        <fullName evidence="5">PA14 domain protein</fullName>
    </submittedName>
</protein>
<dbReference type="InterPro" id="IPR007110">
    <property type="entry name" value="Ig-like_dom"/>
</dbReference>
<dbReference type="InterPro" id="IPR013783">
    <property type="entry name" value="Ig-like_fold"/>
</dbReference>
<dbReference type="SMART" id="SM00409">
    <property type="entry name" value="IG"/>
    <property type="match status" value="4"/>
</dbReference>
<dbReference type="Proteomes" id="UP000003688">
    <property type="component" value="Unassembled WGS sequence"/>
</dbReference>
<dbReference type="SMART" id="SM00758">
    <property type="entry name" value="PA14"/>
    <property type="match status" value="1"/>
</dbReference>
<dbReference type="InterPro" id="IPR011658">
    <property type="entry name" value="PA14_dom"/>
</dbReference>
<gene>
    <name evidence="5" type="ORF">Cflav_PD2609</name>
</gene>
<organism evidence="5 6">
    <name type="scientific">Pedosphaera parvula (strain Ellin514)</name>
    <dbReference type="NCBI Taxonomy" id="320771"/>
    <lineage>
        <taxon>Bacteria</taxon>
        <taxon>Pseudomonadati</taxon>
        <taxon>Verrucomicrobiota</taxon>
        <taxon>Pedosphaerae</taxon>
        <taxon>Pedosphaerales</taxon>
        <taxon>Pedosphaeraceae</taxon>
        <taxon>Pedosphaera</taxon>
    </lineage>
</organism>
<dbReference type="Gene3D" id="3.90.182.10">
    <property type="entry name" value="Toxin - Anthrax Protective Antigen,domain 1"/>
    <property type="match status" value="1"/>
</dbReference>
<feature type="domain" description="Ig-like" evidence="3">
    <location>
        <begin position="680"/>
        <end position="762"/>
    </location>
</feature>
<feature type="chain" id="PRO_5002893067" evidence="2">
    <location>
        <begin position="32"/>
        <end position="1159"/>
    </location>
</feature>
<dbReference type="GO" id="GO:0007156">
    <property type="term" value="P:homophilic cell adhesion via plasma membrane adhesion molecules"/>
    <property type="evidence" value="ECO:0007669"/>
    <property type="project" value="TreeGrafter"/>
</dbReference>
<dbReference type="InterPro" id="IPR036179">
    <property type="entry name" value="Ig-like_dom_sf"/>
</dbReference>
<dbReference type="InterPro" id="IPR037524">
    <property type="entry name" value="PA14/GLEYA"/>
</dbReference>
<dbReference type="Pfam" id="PF13927">
    <property type="entry name" value="Ig_3"/>
    <property type="match status" value="1"/>
</dbReference>
<reference evidence="5 6" key="1">
    <citation type="journal article" date="2011" name="J. Bacteriol.">
        <title>Genome sequence of 'Pedosphaera parvula' Ellin514, an aerobic Verrucomicrobial isolate from pasture soil.</title>
        <authorList>
            <person name="Kant R."/>
            <person name="van Passel M.W."/>
            <person name="Sangwan P."/>
            <person name="Palva A."/>
            <person name="Lucas S."/>
            <person name="Copeland A."/>
            <person name="Lapidus A."/>
            <person name="Glavina Del Rio T."/>
            <person name="Dalin E."/>
            <person name="Tice H."/>
            <person name="Bruce D."/>
            <person name="Goodwin L."/>
            <person name="Pitluck S."/>
            <person name="Chertkov O."/>
            <person name="Larimer F.W."/>
            <person name="Land M.L."/>
            <person name="Hauser L."/>
            <person name="Brettin T.S."/>
            <person name="Detter J.C."/>
            <person name="Han S."/>
            <person name="de Vos W.M."/>
            <person name="Janssen P.H."/>
            <person name="Smidt H."/>
        </authorList>
    </citation>
    <scope>NUCLEOTIDE SEQUENCE [LARGE SCALE GENOMIC DNA]</scope>
    <source>
        <strain evidence="5 6">Ellin514</strain>
    </source>
</reference>
<feature type="domain" description="Ig-like" evidence="3">
    <location>
        <begin position="855"/>
        <end position="939"/>
    </location>
</feature>
<keyword evidence="1" id="KW-0393">Immunoglobulin domain</keyword>
<sequence precursor="true">MSPTKSLNTKGVVQVLAITLALAGLQPSAKAVPYASGIINNSGTISFILNEDADNVKVIFNNATSTNDLGALSKGTQSFNLGAATNFQIVVKKVSTQGFVTANGTNAPVFQTSKDTNALLNFSTPRGLAINQNPSSPYFGRVYVANSSTTTTTSNNVSRVTGDGIYMLNADQTDALGLGDTASTGGLDFTSGALAAPWKLMVGQDDTLYVADWSDATGNLYYTDPNVISGGPVLRPLSALGTAAVPVGTANTHGSIGATFVEGSLAAGNMKVYTIDEDLQSDKTTTTKNQEQSLWRYDVLGGPLPYDSDATRVWTPTSKEGITFTGTIYVDMDRGADGKFYTSTYRINGLEGGVIVHDSTGSTTLFNSYFVSTNLLASTSAADLLRQTMAVAVSADQKFLAVVRDDSRTWILPLTNGVPDLSKRLWLNSFSSILYARALKFDAAGNLYILSGCTGSSPSSSTGPGTGAQVLRIFSPGGTTIATTGNDITGTNGTFSVSRIDPDIAIQPQNVTVNAGVNATFSVNATGVGTLKYQWTFNGANIAGATASTFTRTAAQNNAATVGNYSVIITNAAGTTSITSSVVSLTVVDTAPLITLQPVGLTNAAGTPTAPKLTVTATGTTNITYQWRLNGTNLSGATTTALTLSNAQAEQSGPYTVVLTNPLGTTTSSVANVLITNTPPVFNLQPKSQTVNAGVNVTFTASLTQASSNNLAFQWTLNGTDIAGATGTSYVLNDVQVISSGTYTVTVTNLFGPITSTNAVLTVNDTAPILSTQPKSQSTGAGSSVTFTVTSSAGTDPRVYQWLYEGVSITDATNSSLTLTNIQFSDAGNYSVYVANPINFTFSTNALLTVTNRAPIITAAPVGVSTNIGSSGSFTIYANGATNLTYQWSFAGNDLAGATDSTLNLSNVQLADAGFYTVVVGSGAGTYFTTNSAAQLAVTIPATPGTGTGLRGDYYTIQAQTFTNAPTLTRIDTNIDFNFGTGSPDPSISVDRFTVRWTGKVQPLYSQDYTFYTRSDDGARLWINGQLVVNHWASQSVTEWASAPVTLTAGQKYDLLMEYFEGTSTAEVHLSWSSTSQLKSVIPMTQLYPAATGSALTPTLSSSFNGTNSVFNWTGSYTLQTAISVAGPWTNAAALGAGPFTYTNSQSADTQRFFRLKAN</sequence>
<dbReference type="PANTHER" id="PTHR10075:SF14">
    <property type="entry name" value="CELL ADHESION MOLECULE DSCAM2-RELATED"/>
    <property type="match status" value="1"/>
</dbReference>
<dbReference type="STRING" id="320771.Cflav_PD2609"/>
<dbReference type="PROSITE" id="PS51820">
    <property type="entry name" value="PA14"/>
    <property type="match status" value="1"/>
</dbReference>
<dbReference type="Pfam" id="PF07691">
    <property type="entry name" value="PA14"/>
    <property type="match status" value="1"/>
</dbReference>
<dbReference type="InterPro" id="IPR003598">
    <property type="entry name" value="Ig_sub2"/>
</dbReference>
<evidence type="ECO:0000259" key="3">
    <source>
        <dbReference type="PROSITE" id="PS50835"/>
    </source>
</evidence>
<dbReference type="PANTHER" id="PTHR10075">
    <property type="entry name" value="BASIGIN RELATED"/>
    <property type="match status" value="1"/>
</dbReference>
<feature type="domain" description="Ig-like" evidence="3">
    <location>
        <begin position="768"/>
        <end position="849"/>
    </location>
</feature>
<feature type="domain" description="Ig-like" evidence="3">
    <location>
        <begin position="592"/>
        <end position="676"/>
    </location>
</feature>
<dbReference type="SUPFAM" id="SSF63829">
    <property type="entry name" value="Calcium-dependent phosphotriesterase"/>
    <property type="match status" value="1"/>
</dbReference>
<keyword evidence="6" id="KW-1185">Reference proteome</keyword>
<proteinExistence type="predicted"/>
<dbReference type="GO" id="GO:0098632">
    <property type="term" value="F:cell-cell adhesion mediator activity"/>
    <property type="evidence" value="ECO:0007669"/>
    <property type="project" value="TreeGrafter"/>
</dbReference>
<accession>B9XKF0</accession>
<dbReference type="EMBL" id="ABOX02000025">
    <property type="protein sequence ID" value="EEF59620.1"/>
    <property type="molecule type" value="Genomic_DNA"/>
</dbReference>
<evidence type="ECO:0000313" key="6">
    <source>
        <dbReference type="Proteomes" id="UP000003688"/>
    </source>
</evidence>
<evidence type="ECO:0000256" key="1">
    <source>
        <dbReference type="ARBA" id="ARBA00023319"/>
    </source>
</evidence>
<keyword evidence="2" id="KW-0732">Signal</keyword>
<dbReference type="PROSITE" id="PS50835">
    <property type="entry name" value="IG_LIKE"/>
    <property type="match status" value="4"/>
</dbReference>
<evidence type="ECO:0000256" key="2">
    <source>
        <dbReference type="SAM" id="SignalP"/>
    </source>
</evidence>
<dbReference type="GO" id="GO:0005886">
    <property type="term" value="C:plasma membrane"/>
    <property type="evidence" value="ECO:0007669"/>
    <property type="project" value="TreeGrafter"/>
</dbReference>
<dbReference type="SMART" id="SM00408">
    <property type="entry name" value="IGc2"/>
    <property type="match status" value="3"/>
</dbReference>
<evidence type="ECO:0000259" key="4">
    <source>
        <dbReference type="PROSITE" id="PS51820"/>
    </source>
</evidence>
<evidence type="ECO:0000313" key="5">
    <source>
        <dbReference type="EMBL" id="EEF59620.1"/>
    </source>
</evidence>
<dbReference type="AlphaFoldDB" id="B9XKF0"/>
<feature type="domain" description="PA14" evidence="4">
    <location>
        <begin position="945"/>
        <end position="1086"/>
    </location>
</feature>
<dbReference type="InterPro" id="IPR003599">
    <property type="entry name" value="Ig_sub"/>
</dbReference>
<feature type="signal peptide" evidence="2">
    <location>
        <begin position="1"/>
        <end position="31"/>
    </location>
</feature>
<dbReference type="RefSeq" id="WP_007416293.1">
    <property type="nucleotide sequence ID" value="NZ_ABOX02000025.1"/>
</dbReference>
<dbReference type="OrthoDB" id="102721at2"/>
<dbReference type="SUPFAM" id="SSF48726">
    <property type="entry name" value="Immunoglobulin"/>
    <property type="match status" value="4"/>
</dbReference>
<name>B9XKF0_PEDPL</name>
<dbReference type="Gene3D" id="2.60.40.10">
    <property type="entry name" value="Immunoglobulins"/>
    <property type="match status" value="5"/>
</dbReference>
<comment type="caution">
    <text evidence="5">The sequence shown here is derived from an EMBL/GenBank/DDBJ whole genome shotgun (WGS) entry which is preliminary data.</text>
</comment>
<dbReference type="SUPFAM" id="SSF56988">
    <property type="entry name" value="Anthrax protective antigen"/>
    <property type="match status" value="1"/>
</dbReference>
<dbReference type="CDD" id="cd00096">
    <property type="entry name" value="Ig"/>
    <property type="match status" value="1"/>
</dbReference>